<feature type="region of interest" description="Disordered" evidence="1">
    <location>
        <begin position="1"/>
        <end position="21"/>
    </location>
</feature>
<feature type="region of interest" description="Disordered" evidence="1">
    <location>
        <begin position="31"/>
        <end position="50"/>
    </location>
</feature>
<proteinExistence type="predicted"/>
<evidence type="ECO:0000313" key="3">
    <source>
        <dbReference type="Proteomes" id="UP001458880"/>
    </source>
</evidence>
<evidence type="ECO:0000256" key="1">
    <source>
        <dbReference type="SAM" id="MobiDB-lite"/>
    </source>
</evidence>
<feature type="compositionally biased region" description="Basic and acidic residues" evidence="1">
    <location>
        <begin position="35"/>
        <end position="50"/>
    </location>
</feature>
<gene>
    <name evidence="2" type="ORF">QE152_g1944</name>
</gene>
<dbReference type="AlphaFoldDB" id="A0AAW1N4S7"/>
<feature type="region of interest" description="Disordered" evidence="1">
    <location>
        <begin position="61"/>
        <end position="80"/>
    </location>
</feature>
<dbReference type="Proteomes" id="UP001458880">
    <property type="component" value="Unassembled WGS sequence"/>
</dbReference>
<feature type="compositionally biased region" description="Basic and acidic residues" evidence="1">
    <location>
        <begin position="8"/>
        <end position="21"/>
    </location>
</feature>
<reference evidence="2 3" key="1">
    <citation type="journal article" date="2024" name="BMC Genomics">
        <title>De novo assembly and annotation of Popillia japonica's genome with initial clues to its potential as an invasive pest.</title>
        <authorList>
            <person name="Cucini C."/>
            <person name="Boschi S."/>
            <person name="Funari R."/>
            <person name="Cardaioli E."/>
            <person name="Iannotti N."/>
            <person name="Marturano G."/>
            <person name="Paoli F."/>
            <person name="Bruttini M."/>
            <person name="Carapelli A."/>
            <person name="Frati F."/>
            <person name="Nardi F."/>
        </authorList>
    </citation>
    <scope>NUCLEOTIDE SEQUENCE [LARGE SCALE GENOMIC DNA]</scope>
    <source>
        <strain evidence="2">DMR45628</strain>
    </source>
</reference>
<name>A0AAW1N4S7_POPJA</name>
<accession>A0AAW1N4S7</accession>
<sequence length="80" mass="9245">MLSSGSGRYDRKSAIDRGEPVEHRVIRTMLKKAKQKAESDRKSAIDRGEPVEHRVIRTMLKKAKQKAESRRIPIKPVPFY</sequence>
<comment type="caution">
    <text evidence="2">The sequence shown here is derived from an EMBL/GenBank/DDBJ whole genome shotgun (WGS) entry which is preliminary data.</text>
</comment>
<keyword evidence="3" id="KW-1185">Reference proteome</keyword>
<dbReference type="EMBL" id="JASPKY010000012">
    <property type="protein sequence ID" value="KAK9753604.1"/>
    <property type="molecule type" value="Genomic_DNA"/>
</dbReference>
<protein>
    <submittedName>
        <fullName evidence="2">Uncharacterized protein</fullName>
    </submittedName>
</protein>
<organism evidence="2 3">
    <name type="scientific">Popillia japonica</name>
    <name type="common">Japanese beetle</name>
    <dbReference type="NCBI Taxonomy" id="7064"/>
    <lineage>
        <taxon>Eukaryota</taxon>
        <taxon>Metazoa</taxon>
        <taxon>Ecdysozoa</taxon>
        <taxon>Arthropoda</taxon>
        <taxon>Hexapoda</taxon>
        <taxon>Insecta</taxon>
        <taxon>Pterygota</taxon>
        <taxon>Neoptera</taxon>
        <taxon>Endopterygota</taxon>
        <taxon>Coleoptera</taxon>
        <taxon>Polyphaga</taxon>
        <taxon>Scarabaeiformia</taxon>
        <taxon>Scarabaeidae</taxon>
        <taxon>Rutelinae</taxon>
        <taxon>Popillia</taxon>
    </lineage>
</organism>
<evidence type="ECO:0000313" key="2">
    <source>
        <dbReference type="EMBL" id="KAK9753604.1"/>
    </source>
</evidence>